<dbReference type="InterPro" id="IPR048256">
    <property type="entry name" value="Tektin-like"/>
</dbReference>
<evidence type="ECO:0000256" key="4">
    <source>
        <dbReference type="RuleBase" id="RU367040"/>
    </source>
</evidence>
<dbReference type="AlphaFoldDB" id="A0A1S3A1Y8"/>
<organism evidence="7 8">
    <name type="scientific">Erinaceus europaeus</name>
    <name type="common">Western European hedgehog</name>
    <dbReference type="NCBI Taxonomy" id="9365"/>
    <lineage>
        <taxon>Eukaryota</taxon>
        <taxon>Metazoa</taxon>
        <taxon>Chordata</taxon>
        <taxon>Craniata</taxon>
        <taxon>Vertebrata</taxon>
        <taxon>Euteleostomi</taxon>
        <taxon>Mammalia</taxon>
        <taxon>Eutheria</taxon>
        <taxon>Laurasiatheria</taxon>
        <taxon>Eulipotyphla</taxon>
        <taxon>Erinaceidae</taxon>
        <taxon>Erinaceinae</taxon>
        <taxon>Erinaceus</taxon>
    </lineage>
</organism>
<reference evidence="8" key="1">
    <citation type="submission" date="2025-08" db="UniProtKB">
        <authorList>
            <consortium name="RefSeq"/>
        </authorList>
    </citation>
    <scope>IDENTIFICATION</scope>
</reference>
<dbReference type="Proteomes" id="UP001652624">
    <property type="component" value="Chromosome 15"/>
</dbReference>
<name>A0A1S3A1Y8_ERIEU</name>
<keyword evidence="3 5" id="KW-0175">Coiled coil</keyword>
<dbReference type="GO" id="GO:0036126">
    <property type="term" value="C:sperm flagellum"/>
    <property type="evidence" value="ECO:0007669"/>
    <property type="project" value="TreeGrafter"/>
</dbReference>
<dbReference type="OrthoDB" id="5788000at2759"/>
<dbReference type="FunCoup" id="A0A1S3A1Y8">
    <property type="interactions" value="109"/>
</dbReference>
<dbReference type="GeneID" id="103117875"/>
<proteinExistence type="inferred from homology"/>
<dbReference type="PRINTS" id="PR00511">
    <property type="entry name" value="TEKTIN"/>
</dbReference>
<dbReference type="RefSeq" id="XP_007528058.2">
    <property type="nucleotide sequence ID" value="XM_007527996.3"/>
</dbReference>
<dbReference type="eggNOG" id="KOG2685">
    <property type="taxonomic scope" value="Eukaryota"/>
</dbReference>
<accession>A0A1S3A1Y8</accession>
<keyword evidence="4" id="KW-0966">Cell projection</keyword>
<sequence>MVSQAGPSGPPLCLSAPDSCPIGPSGPPPCLSAPDSRPIGPSGPSTCPCLSTRDSCPIRPSGPLTCLSTLDPCPVGPSDPPPHQSAQDPCPAVPSGPPCLSAPDPCPVGPRGNPPCLSTPDPCPIGPRGPPPCLVSPALCPPCTMAPMDVLLTRQPAPQTVPATQLPPKLYEVARNTGAYTSSGLATAGFRTAKYLVDEWFQNCYARYHQAFADRDYSERVRHESQQLAAETETLARRTQGDSTRKVGARLQDMHGWKSELQRLLEELVTETNLLLAQKRRLERALDATAVPFSIVTDNLQSRERRQHPDLVRDCVEIELLKEAELIRNIQELLRRTIMQAVNQIRLNRHHKESCEMDWSDKVEAYNIDEACAHYNNQSTEVQFYPHSASLQESASTPETWAKFTQDNLLRAERERLASVNLRALVDCILQDTSEDLRLQCDTVNLAFERRCEELEDALHKLEHHLRKTLREITDQEHNVAALKQAIKDKEAPLKVAQTRLYQRSHRPNVELCRDAAQFRLVSEVQELNLSLAALREKLLEAEQSLRNLEDSRMSLEKEIAVKTNSLLIDRQKCMARRARYPTILQLAGYQ</sequence>
<comment type="similarity">
    <text evidence="1 4">Belongs to the tektin family.</text>
</comment>
<keyword evidence="7" id="KW-1185">Reference proteome</keyword>
<feature type="coiled-coil region" evidence="5">
    <location>
        <begin position="445"/>
        <end position="486"/>
    </location>
</feature>
<dbReference type="InParanoid" id="A0A1S3A1Y8"/>
<dbReference type="GO" id="GO:0060271">
    <property type="term" value="P:cilium assembly"/>
    <property type="evidence" value="ECO:0007669"/>
    <property type="project" value="UniProtKB-UniRule"/>
</dbReference>
<feature type="region of interest" description="Disordered" evidence="6">
    <location>
        <begin position="25"/>
        <end position="49"/>
    </location>
</feature>
<keyword evidence="4" id="KW-0969">Cilium</keyword>
<dbReference type="GO" id="GO:0030317">
    <property type="term" value="P:flagellated sperm motility"/>
    <property type="evidence" value="ECO:0007669"/>
    <property type="project" value="UniProtKB-UniRule"/>
</dbReference>
<evidence type="ECO:0000256" key="2">
    <source>
        <dbReference type="ARBA" id="ARBA00022490"/>
    </source>
</evidence>
<dbReference type="PANTHER" id="PTHR19960:SF12">
    <property type="entry name" value="TEKTIN-4"/>
    <property type="match status" value="1"/>
</dbReference>
<protein>
    <recommendedName>
        <fullName evidence="4">Tektin</fullName>
    </recommendedName>
</protein>
<gene>
    <name evidence="8" type="primary">TEKT4</name>
</gene>
<comment type="function">
    <text evidence="4">Microtubule inner protein (MIP) part of the dynein-decorated doublet microtubules (DMTs) in cilia and flagellar axoneme. Forms filamentous polymers in the walls of ciliary and flagellar microtubules. Required for normal sperm mobility.</text>
</comment>
<comment type="subcellular location">
    <subcellularLocation>
        <location evidence="4">Cytoplasm</location>
        <location evidence="4">Cytoskeleton</location>
        <location evidence="4">Cilium axoneme</location>
    </subcellularLocation>
</comment>
<feature type="coiled-coil region" evidence="5">
    <location>
        <begin position="525"/>
        <end position="566"/>
    </location>
</feature>
<dbReference type="Pfam" id="PF03148">
    <property type="entry name" value="Tektin"/>
    <property type="match status" value="1"/>
</dbReference>
<dbReference type="GO" id="GO:0005930">
    <property type="term" value="C:axoneme"/>
    <property type="evidence" value="ECO:0007669"/>
    <property type="project" value="UniProtKB-SubCell"/>
</dbReference>
<evidence type="ECO:0000313" key="8">
    <source>
        <dbReference type="RefSeq" id="XP_007528058.2"/>
    </source>
</evidence>
<dbReference type="GO" id="GO:0015630">
    <property type="term" value="C:microtubule cytoskeleton"/>
    <property type="evidence" value="ECO:0007669"/>
    <property type="project" value="UniProtKB-UniRule"/>
</dbReference>
<keyword evidence="4" id="KW-0282">Flagellum</keyword>
<evidence type="ECO:0000313" key="7">
    <source>
        <dbReference type="Proteomes" id="UP001652624"/>
    </source>
</evidence>
<evidence type="ECO:0000256" key="3">
    <source>
        <dbReference type="ARBA" id="ARBA00023054"/>
    </source>
</evidence>
<dbReference type="STRING" id="9365.ENSEEUP00000011577"/>
<dbReference type="PANTHER" id="PTHR19960">
    <property type="entry name" value="TEKTIN"/>
    <property type="match status" value="1"/>
</dbReference>
<dbReference type="InterPro" id="IPR000435">
    <property type="entry name" value="Tektins"/>
</dbReference>
<evidence type="ECO:0000256" key="1">
    <source>
        <dbReference type="ARBA" id="ARBA00007209"/>
    </source>
</evidence>
<evidence type="ECO:0000256" key="6">
    <source>
        <dbReference type="SAM" id="MobiDB-lite"/>
    </source>
</evidence>
<dbReference type="GO" id="GO:0005634">
    <property type="term" value="C:nucleus"/>
    <property type="evidence" value="ECO:0007669"/>
    <property type="project" value="TreeGrafter"/>
</dbReference>
<evidence type="ECO:0000256" key="5">
    <source>
        <dbReference type="SAM" id="Coils"/>
    </source>
</evidence>
<keyword evidence="2" id="KW-0963">Cytoplasm</keyword>